<dbReference type="Pfam" id="PF13499">
    <property type="entry name" value="EF-hand_7"/>
    <property type="match status" value="2"/>
</dbReference>
<dbReference type="InterPro" id="IPR002048">
    <property type="entry name" value="EF_hand_dom"/>
</dbReference>
<keyword evidence="7" id="KW-1185">Reference proteome</keyword>
<dbReference type="InterPro" id="IPR011992">
    <property type="entry name" value="EF-hand-dom_pair"/>
</dbReference>
<evidence type="ECO:0000313" key="7">
    <source>
        <dbReference type="Proteomes" id="UP000007635"/>
    </source>
</evidence>
<feature type="domain" description="EF-hand" evidence="5">
    <location>
        <begin position="18"/>
        <end position="53"/>
    </location>
</feature>
<organism evidence="6 7">
    <name type="scientific">Gasterosteus aculeatus aculeatus</name>
    <name type="common">three-spined stickleback</name>
    <dbReference type="NCBI Taxonomy" id="481459"/>
    <lineage>
        <taxon>Eukaryota</taxon>
        <taxon>Metazoa</taxon>
        <taxon>Chordata</taxon>
        <taxon>Craniata</taxon>
        <taxon>Vertebrata</taxon>
        <taxon>Euteleostomi</taxon>
        <taxon>Actinopterygii</taxon>
        <taxon>Neopterygii</taxon>
        <taxon>Teleostei</taxon>
        <taxon>Neoteleostei</taxon>
        <taxon>Acanthomorphata</taxon>
        <taxon>Eupercaria</taxon>
        <taxon>Perciformes</taxon>
        <taxon>Cottioidei</taxon>
        <taxon>Gasterosteales</taxon>
        <taxon>Gasterosteidae</taxon>
        <taxon>Gasterosteus</taxon>
    </lineage>
</organism>
<dbReference type="SMART" id="SM00054">
    <property type="entry name" value="EFh"/>
    <property type="match status" value="3"/>
</dbReference>
<proteinExistence type="predicted"/>
<dbReference type="InterPro" id="IPR050230">
    <property type="entry name" value="CALM/Myosin/TropC-like"/>
</dbReference>
<keyword evidence="3" id="KW-0106">Calcium</keyword>
<dbReference type="CDD" id="cd00051">
    <property type="entry name" value="EFh"/>
    <property type="match status" value="2"/>
</dbReference>
<feature type="region of interest" description="Disordered" evidence="4">
    <location>
        <begin position="137"/>
        <end position="172"/>
    </location>
</feature>
<evidence type="ECO:0000256" key="4">
    <source>
        <dbReference type="SAM" id="MobiDB-lite"/>
    </source>
</evidence>
<dbReference type="PROSITE" id="PS00018">
    <property type="entry name" value="EF_HAND_1"/>
    <property type="match status" value="2"/>
</dbReference>
<reference evidence="6" key="2">
    <citation type="submission" date="2025-08" db="UniProtKB">
        <authorList>
            <consortium name="Ensembl"/>
        </authorList>
    </citation>
    <scope>IDENTIFICATION</scope>
</reference>
<dbReference type="GO" id="GO:0005509">
    <property type="term" value="F:calcium ion binding"/>
    <property type="evidence" value="ECO:0007669"/>
    <property type="project" value="InterPro"/>
</dbReference>
<evidence type="ECO:0000256" key="1">
    <source>
        <dbReference type="ARBA" id="ARBA00022723"/>
    </source>
</evidence>
<dbReference type="PANTHER" id="PTHR23048:SF48">
    <property type="entry name" value="CENTRIN 3"/>
    <property type="match status" value="1"/>
</dbReference>
<feature type="compositionally biased region" description="Low complexity" evidence="4">
    <location>
        <begin position="148"/>
        <end position="170"/>
    </location>
</feature>
<evidence type="ECO:0000313" key="6">
    <source>
        <dbReference type="Ensembl" id="ENSGACP00000046513.1"/>
    </source>
</evidence>
<dbReference type="Ensembl" id="ENSGACT00000073062.1">
    <property type="protein sequence ID" value="ENSGACP00000046513.1"/>
    <property type="gene ID" value="ENSGACG00000015546.2"/>
</dbReference>
<reference evidence="6" key="3">
    <citation type="submission" date="2025-09" db="UniProtKB">
        <authorList>
            <consortium name="Ensembl"/>
        </authorList>
    </citation>
    <scope>IDENTIFICATION</scope>
</reference>
<keyword evidence="2" id="KW-0677">Repeat</keyword>
<dbReference type="GO" id="GO:0016460">
    <property type="term" value="C:myosin II complex"/>
    <property type="evidence" value="ECO:0007669"/>
    <property type="project" value="TreeGrafter"/>
</dbReference>
<feature type="domain" description="EF-hand" evidence="5">
    <location>
        <begin position="54"/>
        <end position="89"/>
    </location>
</feature>
<keyword evidence="1" id="KW-0479">Metal-binding</keyword>
<evidence type="ECO:0000256" key="2">
    <source>
        <dbReference type="ARBA" id="ARBA00022737"/>
    </source>
</evidence>
<reference evidence="6 7" key="1">
    <citation type="journal article" date="2021" name="G3 (Bethesda)">
        <title>Improved contiguity of the threespine stickleback genome using long-read sequencing.</title>
        <authorList>
            <person name="Nath S."/>
            <person name="Shaw D.E."/>
            <person name="White M.A."/>
        </authorList>
    </citation>
    <scope>NUCLEOTIDE SEQUENCE [LARGE SCALE GENOMIC DNA]</scope>
    <source>
        <strain evidence="6 7">Lake Benthic</strain>
    </source>
</reference>
<sequence length="198" mass="22786">MSLSIRAERRKRKELTEDQKHEIKEAFELFDTDKDKEIDYHELKVAMRALGFEVKKVDVLKILRDYDRDGTGKISFQDFNEVVTDRILERDPREEILKAFRLFDDDESGRISLRNLRRVARELGEDVSDEELRGMIDEFDHDGDGESESSGGISTTSSATRSTRSTRGTSPEIHGVQLIDLYGTRGVAPCWSVDRMKL</sequence>
<dbReference type="PROSITE" id="PS50222">
    <property type="entry name" value="EF_HAND_2"/>
    <property type="match status" value="3"/>
</dbReference>
<dbReference type="Gene3D" id="1.10.238.10">
    <property type="entry name" value="EF-hand"/>
    <property type="match status" value="2"/>
</dbReference>
<dbReference type="InterPro" id="IPR018247">
    <property type="entry name" value="EF_Hand_1_Ca_BS"/>
</dbReference>
<feature type="domain" description="EF-hand" evidence="5">
    <location>
        <begin position="91"/>
        <end position="126"/>
    </location>
</feature>
<dbReference type="Proteomes" id="UP000007635">
    <property type="component" value="Chromosome XIV"/>
</dbReference>
<dbReference type="SUPFAM" id="SSF47473">
    <property type="entry name" value="EF-hand"/>
    <property type="match status" value="1"/>
</dbReference>
<evidence type="ECO:0000259" key="5">
    <source>
        <dbReference type="PROSITE" id="PS50222"/>
    </source>
</evidence>
<dbReference type="FunFam" id="1.10.238.10:FF:000001">
    <property type="entry name" value="Calmodulin 1"/>
    <property type="match status" value="1"/>
</dbReference>
<protein>
    <recommendedName>
        <fullName evidence="5">EF-hand domain-containing protein</fullName>
    </recommendedName>
</protein>
<evidence type="ECO:0000256" key="3">
    <source>
        <dbReference type="ARBA" id="ARBA00022837"/>
    </source>
</evidence>
<dbReference type="GeneTree" id="ENSGT00940000157995"/>
<dbReference type="PANTHER" id="PTHR23048">
    <property type="entry name" value="MYOSIN LIGHT CHAIN 1, 3"/>
    <property type="match status" value="1"/>
</dbReference>
<dbReference type="AlphaFoldDB" id="A0AAQ4Q881"/>
<accession>A0AAQ4Q881</accession>
<name>A0AAQ4Q881_GASAC</name>